<evidence type="ECO:0000256" key="1">
    <source>
        <dbReference type="SAM" id="MobiDB-lite"/>
    </source>
</evidence>
<gene>
    <name evidence="2" type="ORF">E2C01_057804</name>
</gene>
<feature type="region of interest" description="Disordered" evidence="1">
    <location>
        <begin position="64"/>
        <end position="84"/>
    </location>
</feature>
<organism evidence="2 3">
    <name type="scientific">Portunus trituberculatus</name>
    <name type="common">Swimming crab</name>
    <name type="synonym">Neptunus trituberculatus</name>
    <dbReference type="NCBI Taxonomy" id="210409"/>
    <lineage>
        <taxon>Eukaryota</taxon>
        <taxon>Metazoa</taxon>
        <taxon>Ecdysozoa</taxon>
        <taxon>Arthropoda</taxon>
        <taxon>Crustacea</taxon>
        <taxon>Multicrustacea</taxon>
        <taxon>Malacostraca</taxon>
        <taxon>Eumalacostraca</taxon>
        <taxon>Eucarida</taxon>
        <taxon>Decapoda</taxon>
        <taxon>Pleocyemata</taxon>
        <taxon>Brachyura</taxon>
        <taxon>Eubrachyura</taxon>
        <taxon>Portunoidea</taxon>
        <taxon>Portunidae</taxon>
        <taxon>Portuninae</taxon>
        <taxon>Portunus</taxon>
    </lineage>
</organism>
<evidence type="ECO:0000313" key="3">
    <source>
        <dbReference type="Proteomes" id="UP000324222"/>
    </source>
</evidence>
<accession>A0A5B7GXZ3</accession>
<keyword evidence="3" id="KW-1185">Reference proteome</keyword>
<evidence type="ECO:0000313" key="2">
    <source>
        <dbReference type="EMBL" id="MPC63702.1"/>
    </source>
</evidence>
<proteinExistence type="predicted"/>
<name>A0A5B7GXZ3_PORTR</name>
<reference evidence="2 3" key="1">
    <citation type="submission" date="2019-05" db="EMBL/GenBank/DDBJ databases">
        <title>Another draft genome of Portunus trituberculatus and its Hox gene families provides insights of decapod evolution.</title>
        <authorList>
            <person name="Jeong J.-H."/>
            <person name="Song I."/>
            <person name="Kim S."/>
            <person name="Choi T."/>
            <person name="Kim D."/>
            <person name="Ryu S."/>
            <person name="Kim W."/>
        </authorList>
    </citation>
    <scope>NUCLEOTIDE SEQUENCE [LARGE SCALE GENOMIC DNA]</scope>
    <source>
        <tissue evidence="2">Muscle</tissue>
    </source>
</reference>
<dbReference type="Proteomes" id="UP000324222">
    <property type="component" value="Unassembled WGS sequence"/>
</dbReference>
<comment type="caution">
    <text evidence="2">The sequence shown here is derived from an EMBL/GenBank/DDBJ whole genome shotgun (WGS) entry which is preliminary data.</text>
</comment>
<protein>
    <submittedName>
        <fullName evidence="2">Uncharacterized protein</fullName>
    </submittedName>
</protein>
<sequence length="84" mass="9818">MDDRSMLPPTFNLCTLCNRKRFLVPYPGWVWGDPRDSTVRSSNYCQSSRFDRLTRQFDIHTSHTTHPFKSATSPNLLQTRQAEV</sequence>
<dbReference type="AlphaFoldDB" id="A0A5B7GXZ3"/>
<dbReference type="EMBL" id="VSRR010021164">
    <property type="protein sequence ID" value="MPC63702.1"/>
    <property type="molecule type" value="Genomic_DNA"/>
</dbReference>